<accession>A0A1Y2HYA1</accession>
<dbReference type="EMBL" id="MCFL01000005">
    <property type="protein sequence ID" value="ORZ39479.1"/>
    <property type="molecule type" value="Genomic_DNA"/>
</dbReference>
<gene>
    <name evidence="2" type="ORF">BCR44DRAFT_1426628</name>
</gene>
<proteinExistence type="predicted"/>
<name>A0A1Y2HYA1_9FUNG</name>
<dbReference type="AlphaFoldDB" id="A0A1Y2HYA1"/>
<organism evidence="2 3">
    <name type="scientific">Catenaria anguillulae PL171</name>
    <dbReference type="NCBI Taxonomy" id="765915"/>
    <lineage>
        <taxon>Eukaryota</taxon>
        <taxon>Fungi</taxon>
        <taxon>Fungi incertae sedis</taxon>
        <taxon>Blastocladiomycota</taxon>
        <taxon>Blastocladiomycetes</taxon>
        <taxon>Blastocladiales</taxon>
        <taxon>Catenariaceae</taxon>
        <taxon>Catenaria</taxon>
    </lineage>
</organism>
<keyword evidence="3" id="KW-1185">Reference proteome</keyword>
<evidence type="ECO:0000313" key="3">
    <source>
        <dbReference type="Proteomes" id="UP000193411"/>
    </source>
</evidence>
<reference evidence="2 3" key="1">
    <citation type="submission" date="2016-07" db="EMBL/GenBank/DDBJ databases">
        <title>Pervasive Adenine N6-methylation of Active Genes in Fungi.</title>
        <authorList>
            <consortium name="DOE Joint Genome Institute"/>
            <person name="Mondo S.J."/>
            <person name="Dannebaum R.O."/>
            <person name="Kuo R.C."/>
            <person name="Labutti K."/>
            <person name="Haridas S."/>
            <person name="Kuo A."/>
            <person name="Salamov A."/>
            <person name="Ahrendt S.R."/>
            <person name="Lipzen A."/>
            <person name="Sullivan W."/>
            <person name="Andreopoulos W.B."/>
            <person name="Clum A."/>
            <person name="Lindquist E."/>
            <person name="Daum C."/>
            <person name="Ramamoorthy G.K."/>
            <person name="Gryganskyi A."/>
            <person name="Culley D."/>
            <person name="Magnuson J.K."/>
            <person name="James T.Y."/>
            <person name="O'Malley M.A."/>
            <person name="Stajich J.E."/>
            <person name="Spatafora J.W."/>
            <person name="Visel A."/>
            <person name="Grigoriev I.V."/>
        </authorList>
    </citation>
    <scope>NUCLEOTIDE SEQUENCE [LARGE SCALE GENOMIC DNA]</scope>
    <source>
        <strain evidence="2 3">PL171</strain>
    </source>
</reference>
<feature type="compositionally biased region" description="Basic and acidic residues" evidence="1">
    <location>
        <begin position="61"/>
        <end position="75"/>
    </location>
</feature>
<feature type="region of interest" description="Disordered" evidence="1">
    <location>
        <begin position="40"/>
        <end position="75"/>
    </location>
</feature>
<evidence type="ECO:0000256" key="1">
    <source>
        <dbReference type="SAM" id="MobiDB-lite"/>
    </source>
</evidence>
<dbReference type="Proteomes" id="UP000193411">
    <property type="component" value="Unassembled WGS sequence"/>
</dbReference>
<feature type="non-terminal residue" evidence="2">
    <location>
        <position position="104"/>
    </location>
</feature>
<comment type="caution">
    <text evidence="2">The sequence shown here is derived from an EMBL/GenBank/DDBJ whole genome shotgun (WGS) entry which is preliminary data.</text>
</comment>
<evidence type="ECO:0000313" key="2">
    <source>
        <dbReference type="EMBL" id="ORZ39479.1"/>
    </source>
</evidence>
<protein>
    <submittedName>
        <fullName evidence="2">Uncharacterized protein</fullName>
    </submittedName>
</protein>
<sequence length="104" mass="12100">MSLNLRHLAKALGHTSRKRHLHSARPAAAILVACPAHFPHANRANGRKSGMQPRHRRHANRQRELHERRQVRKPDKVGREEVLLEDQLQCQRSWCRISGWLTTL</sequence>